<dbReference type="RefSeq" id="WP_051561008.1">
    <property type="nucleotide sequence ID" value="NZ_CCBB010000001.1"/>
</dbReference>
<dbReference type="GO" id="GO:0005886">
    <property type="term" value="C:plasma membrane"/>
    <property type="evidence" value="ECO:0007669"/>
    <property type="project" value="UniProtKB-SubCell"/>
</dbReference>
<comment type="caution">
    <text evidence="7">The sequence shown here is derived from an EMBL/GenBank/DDBJ whole genome shotgun (WGS) entry which is preliminary data.</text>
</comment>
<dbReference type="Proteomes" id="UP000028870">
    <property type="component" value="Unassembled WGS sequence"/>
</dbReference>
<dbReference type="EMBL" id="CCBB010000001">
    <property type="protein sequence ID" value="CDO05960.1"/>
    <property type="molecule type" value="Genomic_DNA"/>
</dbReference>
<evidence type="ECO:0000313" key="7">
    <source>
        <dbReference type="EMBL" id="CDO05960.1"/>
    </source>
</evidence>
<organism evidence="7 8">
    <name type="scientific">Mycolicibacterium cosmeticum</name>
    <dbReference type="NCBI Taxonomy" id="258533"/>
    <lineage>
        <taxon>Bacteria</taxon>
        <taxon>Bacillati</taxon>
        <taxon>Actinomycetota</taxon>
        <taxon>Actinomycetes</taxon>
        <taxon>Mycobacteriales</taxon>
        <taxon>Mycobacteriaceae</taxon>
        <taxon>Mycolicibacterium</taxon>
    </lineage>
</organism>
<gene>
    <name evidence="7" type="primary">mmpS1_1</name>
    <name evidence="7" type="ORF">BN977_00736</name>
</gene>
<evidence type="ECO:0000256" key="3">
    <source>
        <dbReference type="ARBA" id="ARBA00022475"/>
    </source>
</evidence>
<evidence type="ECO:0000256" key="4">
    <source>
        <dbReference type="ARBA" id="ARBA00022692"/>
    </source>
</evidence>
<keyword evidence="3" id="KW-1003">Cell membrane</keyword>
<keyword evidence="6" id="KW-0472">Membrane</keyword>
<dbReference type="eggNOG" id="ENOG5031IP3">
    <property type="taxonomic scope" value="Bacteria"/>
</dbReference>
<dbReference type="OrthoDB" id="3398257at2"/>
<protein>
    <submittedName>
        <fullName evidence="7">Membrane protein MmpS1</fullName>
    </submittedName>
</protein>
<name>W9BH72_MYCCO</name>
<dbReference type="Gene3D" id="2.60.40.2880">
    <property type="entry name" value="MmpS1-5, C-terminal soluble domain"/>
    <property type="match status" value="1"/>
</dbReference>
<evidence type="ECO:0000313" key="8">
    <source>
        <dbReference type="Proteomes" id="UP000028870"/>
    </source>
</evidence>
<dbReference type="AlphaFoldDB" id="W9BH72"/>
<dbReference type="InterPro" id="IPR038468">
    <property type="entry name" value="MmpS_C"/>
</dbReference>
<evidence type="ECO:0000256" key="5">
    <source>
        <dbReference type="ARBA" id="ARBA00022989"/>
    </source>
</evidence>
<dbReference type="InterPro" id="IPR008693">
    <property type="entry name" value="MmpS"/>
</dbReference>
<reference evidence="7" key="2">
    <citation type="submission" date="2014-03" db="EMBL/GenBank/DDBJ databases">
        <authorList>
            <person name="Urmite Genomes"/>
        </authorList>
    </citation>
    <scope>NUCLEOTIDE SEQUENCE</scope>
    <source>
        <strain evidence="7">DSM 44829</strain>
    </source>
</reference>
<comment type="similarity">
    <text evidence="2">Belongs to the MmpS family.</text>
</comment>
<sequence>MKMPPLFGCLQRFWVLAVVVLTLLAAAAVVSRLRTFFDSDLPFVAGSERVDAIVPFNTKRVTYEVIGPPATSGQVSFLDANGKTREATFTALPWSVDVVTTAPGILANVVAQSDSTSLGCRILVNDKVVAERHATGRDAQAFCLDKAA</sequence>
<accession>W9BH72</accession>
<dbReference type="Pfam" id="PF05423">
    <property type="entry name" value="Mycobact_memb"/>
    <property type="match status" value="1"/>
</dbReference>
<evidence type="ECO:0000256" key="6">
    <source>
        <dbReference type="ARBA" id="ARBA00023136"/>
    </source>
</evidence>
<proteinExistence type="inferred from homology"/>
<dbReference type="STRING" id="258533.BN977_00736"/>
<comment type="subcellular location">
    <subcellularLocation>
        <location evidence="1">Cell membrane</location>
    </subcellularLocation>
</comment>
<evidence type="ECO:0000256" key="1">
    <source>
        <dbReference type="ARBA" id="ARBA00004236"/>
    </source>
</evidence>
<keyword evidence="8" id="KW-1185">Reference proteome</keyword>
<keyword evidence="4" id="KW-0812">Transmembrane</keyword>
<keyword evidence="5" id="KW-1133">Transmembrane helix</keyword>
<evidence type="ECO:0000256" key="2">
    <source>
        <dbReference type="ARBA" id="ARBA00007531"/>
    </source>
</evidence>
<reference evidence="7" key="1">
    <citation type="submission" date="2014-03" db="EMBL/GenBank/DDBJ databases">
        <title>Draft Genome Sequence of Mycobacterium cosmeticum DSM 44829.</title>
        <authorList>
            <person name="Croce O."/>
            <person name="Robert C."/>
            <person name="Raoult D."/>
            <person name="Drancourt M."/>
        </authorList>
    </citation>
    <scope>NUCLEOTIDE SEQUENCE [LARGE SCALE GENOMIC DNA]</scope>
    <source>
        <strain evidence="7">DSM 44829</strain>
    </source>
</reference>